<dbReference type="Gene3D" id="3.40.930.10">
    <property type="entry name" value="Mannitol-specific EII, Chain A"/>
    <property type="match status" value="1"/>
</dbReference>
<dbReference type="InterPro" id="IPR051541">
    <property type="entry name" value="PTS_SugarTrans_NitroReg"/>
</dbReference>
<keyword evidence="4" id="KW-0762">Sugar transport</keyword>
<accession>A0A1E3G247</accession>
<dbReference type="CDD" id="cd00211">
    <property type="entry name" value="PTS_IIA_fru"/>
    <property type="match status" value="1"/>
</dbReference>
<dbReference type="SUPFAM" id="SSF55804">
    <property type="entry name" value="Phoshotransferase/anion transport protein"/>
    <property type="match status" value="1"/>
</dbReference>
<dbReference type="GO" id="GO:0016020">
    <property type="term" value="C:membrane"/>
    <property type="evidence" value="ECO:0007669"/>
    <property type="project" value="InterPro"/>
</dbReference>
<dbReference type="FunFam" id="3.40.930.10:FF:000009">
    <property type="entry name" value="PTS system, fructose specific IIABC component"/>
    <property type="match status" value="1"/>
</dbReference>
<evidence type="ECO:0000256" key="4">
    <source>
        <dbReference type="ARBA" id="ARBA00022597"/>
    </source>
</evidence>
<dbReference type="RefSeq" id="WP_069293672.1">
    <property type="nucleotide sequence ID" value="NZ_CP140110.1"/>
</dbReference>
<evidence type="ECO:0000256" key="5">
    <source>
        <dbReference type="ARBA" id="ARBA00022679"/>
    </source>
</evidence>
<dbReference type="GO" id="GO:0005737">
    <property type="term" value="C:cytoplasm"/>
    <property type="evidence" value="ECO:0007669"/>
    <property type="project" value="UniProtKB-SubCell"/>
</dbReference>
<evidence type="ECO:0000259" key="7">
    <source>
        <dbReference type="PROSITE" id="PS51094"/>
    </source>
</evidence>
<dbReference type="STRING" id="1008305.A4H02_08080"/>
<dbReference type="NCBIfam" id="TIGR00848">
    <property type="entry name" value="fruA"/>
    <property type="match status" value="1"/>
</dbReference>
<dbReference type="InterPro" id="IPR016152">
    <property type="entry name" value="PTrfase/Anion_transptr"/>
</dbReference>
<evidence type="ECO:0000313" key="8">
    <source>
        <dbReference type="EMBL" id="ODN29953.1"/>
    </source>
</evidence>
<keyword evidence="6" id="KW-0598">Phosphotransferase system</keyword>
<dbReference type="GO" id="GO:0008982">
    <property type="term" value="F:protein-N(PI)-phosphohistidine-sugar phosphotransferase activity"/>
    <property type="evidence" value="ECO:0007669"/>
    <property type="project" value="InterPro"/>
</dbReference>
<dbReference type="EMBL" id="LWAF01000014">
    <property type="protein sequence ID" value="ODN29953.1"/>
    <property type="molecule type" value="Genomic_DNA"/>
</dbReference>
<name>A0A1E3G247_9BACT</name>
<dbReference type="Proteomes" id="UP000094570">
    <property type="component" value="Unassembled WGS sequence"/>
</dbReference>
<dbReference type="PANTHER" id="PTHR47738">
    <property type="entry name" value="PTS SYSTEM FRUCTOSE-LIKE EIIA COMPONENT-RELATED"/>
    <property type="match status" value="1"/>
</dbReference>
<reference evidence="9" key="1">
    <citation type="submission" date="2016-04" db="EMBL/GenBank/DDBJ databases">
        <title>The genome sequence project of a novel Fervidobacterium isolate from a hot spring in Thailand.</title>
        <authorList>
            <person name="Gonzalez J.M."/>
            <person name="Cuecas A."/>
            <person name="Kanoksilapatham W."/>
        </authorList>
    </citation>
    <scope>NUCLEOTIDE SEQUENCE [LARGE SCALE GENOMIC DNA]</scope>
    <source>
        <strain evidence="9">FC2004</strain>
    </source>
</reference>
<sequence length="149" mass="16819">MGVFKRELIIEVSSKTKSEVLKEISEFLKSKTLVKNSEEFLLEMMKREEHSTTGIGFGIAIPHAKSQAVVEPFVVVAKCQHDVEWNSLDDQPVRLVFAIGVPQNAPDEHLKILAKLSAKLMYEDFREALFKARTADEIYAVLKEIDSNA</sequence>
<evidence type="ECO:0000313" key="9">
    <source>
        <dbReference type="Proteomes" id="UP000094570"/>
    </source>
</evidence>
<dbReference type="PROSITE" id="PS51094">
    <property type="entry name" value="PTS_EIIA_TYPE_2"/>
    <property type="match status" value="1"/>
</dbReference>
<gene>
    <name evidence="8" type="ORF">A4H02_08080</name>
</gene>
<dbReference type="Pfam" id="PF00359">
    <property type="entry name" value="PTS_EIIA_2"/>
    <property type="match status" value="1"/>
</dbReference>
<proteinExistence type="predicted"/>
<organism evidence="8 9">
    <name type="scientific">Fervidobacterium thailandense</name>
    <dbReference type="NCBI Taxonomy" id="1008305"/>
    <lineage>
        <taxon>Bacteria</taxon>
        <taxon>Thermotogati</taxon>
        <taxon>Thermotogota</taxon>
        <taxon>Thermotogae</taxon>
        <taxon>Thermotogales</taxon>
        <taxon>Fervidobacteriaceae</taxon>
        <taxon>Fervidobacterium</taxon>
    </lineage>
</organism>
<evidence type="ECO:0000256" key="2">
    <source>
        <dbReference type="ARBA" id="ARBA00022448"/>
    </source>
</evidence>
<evidence type="ECO:0000256" key="3">
    <source>
        <dbReference type="ARBA" id="ARBA00022553"/>
    </source>
</evidence>
<dbReference type="InterPro" id="IPR002178">
    <property type="entry name" value="PTS_EIIA_type-2_dom"/>
</dbReference>
<keyword evidence="2" id="KW-0813">Transport</keyword>
<evidence type="ECO:0000256" key="1">
    <source>
        <dbReference type="ARBA" id="ARBA00004496"/>
    </source>
</evidence>
<dbReference type="InterPro" id="IPR004715">
    <property type="entry name" value="PTS_IIA_fruc"/>
</dbReference>
<keyword evidence="9" id="KW-1185">Reference proteome</keyword>
<evidence type="ECO:0000256" key="6">
    <source>
        <dbReference type="ARBA" id="ARBA00022683"/>
    </source>
</evidence>
<dbReference type="PANTHER" id="PTHR47738:SF2">
    <property type="entry name" value="PTS SYSTEM FRUCTOSE-LIKE EIIA COMPONENT"/>
    <property type="match status" value="1"/>
</dbReference>
<dbReference type="OrthoDB" id="95460at2"/>
<protein>
    <recommendedName>
        <fullName evidence="7">PTS EIIA type-2 domain-containing protein</fullName>
    </recommendedName>
</protein>
<keyword evidence="5" id="KW-0808">Transferase</keyword>
<dbReference type="GO" id="GO:0009401">
    <property type="term" value="P:phosphoenolpyruvate-dependent sugar phosphotransferase system"/>
    <property type="evidence" value="ECO:0007669"/>
    <property type="project" value="UniProtKB-KW"/>
</dbReference>
<feature type="domain" description="PTS EIIA type-2" evidence="7">
    <location>
        <begin position="1"/>
        <end position="145"/>
    </location>
</feature>
<keyword evidence="3" id="KW-0597">Phosphoprotein</keyword>
<comment type="subcellular location">
    <subcellularLocation>
        <location evidence="1">Cytoplasm</location>
    </subcellularLocation>
</comment>
<dbReference type="AlphaFoldDB" id="A0A1E3G247"/>
<dbReference type="PROSITE" id="PS00372">
    <property type="entry name" value="PTS_EIIA_TYPE_2_HIS"/>
    <property type="match status" value="1"/>
</dbReference>
<comment type="caution">
    <text evidence="8">The sequence shown here is derived from an EMBL/GenBank/DDBJ whole genome shotgun (WGS) entry which is preliminary data.</text>
</comment>